<dbReference type="SUPFAM" id="SSF81301">
    <property type="entry name" value="Nucleotidyltransferase"/>
    <property type="match status" value="1"/>
</dbReference>
<evidence type="ECO:0000313" key="2">
    <source>
        <dbReference type="Proteomes" id="UP001183410"/>
    </source>
</evidence>
<evidence type="ECO:0000313" key="1">
    <source>
        <dbReference type="EMBL" id="MDT0270659.1"/>
    </source>
</evidence>
<reference evidence="2" key="1">
    <citation type="submission" date="2023-07" db="EMBL/GenBank/DDBJ databases">
        <title>30 novel species of actinomycetes from the DSMZ collection.</title>
        <authorList>
            <person name="Nouioui I."/>
        </authorList>
    </citation>
    <scope>NUCLEOTIDE SEQUENCE [LARGE SCALE GENOMIC DNA]</scope>
    <source>
        <strain evidence="2">DSM 44915</strain>
    </source>
</reference>
<dbReference type="Gene3D" id="3.30.460.10">
    <property type="entry name" value="Beta Polymerase, domain 2"/>
    <property type="match status" value="1"/>
</dbReference>
<keyword evidence="2" id="KW-1185">Reference proteome</keyword>
<comment type="caution">
    <text evidence="1">The sequence shown here is derived from an EMBL/GenBank/DDBJ whole genome shotgun (WGS) entry which is preliminary data.</text>
</comment>
<organism evidence="1 2">
    <name type="scientific">Streptomyces chisholmiae</name>
    <dbReference type="NCBI Taxonomy" id="3075540"/>
    <lineage>
        <taxon>Bacteria</taxon>
        <taxon>Bacillati</taxon>
        <taxon>Actinomycetota</taxon>
        <taxon>Actinomycetes</taxon>
        <taxon>Kitasatosporales</taxon>
        <taxon>Streptomycetaceae</taxon>
        <taxon>Streptomyces</taxon>
    </lineage>
</organism>
<name>A0ABU2K098_9ACTN</name>
<evidence type="ECO:0008006" key="3">
    <source>
        <dbReference type="Google" id="ProtNLM"/>
    </source>
</evidence>
<proteinExistence type="predicted"/>
<protein>
    <recommendedName>
        <fullName evidence="3">Nucleotidyltransferase domain-containing protein</fullName>
    </recommendedName>
</protein>
<dbReference type="EMBL" id="JAVREO010000030">
    <property type="protein sequence ID" value="MDT0270659.1"/>
    <property type="molecule type" value="Genomic_DNA"/>
</dbReference>
<accession>A0ABU2K098</accession>
<dbReference type="RefSeq" id="WP_311670722.1">
    <property type="nucleotide sequence ID" value="NZ_JAVREO010000030.1"/>
</dbReference>
<dbReference type="Proteomes" id="UP001183410">
    <property type="component" value="Unassembled WGS sequence"/>
</dbReference>
<gene>
    <name evidence="1" type="ORF">RM844_30745</name>
</gene>
<sequence length="258" mass="27506">MFTPAERRELRDRLVATAEADPAVSGAALVGSAAGAREDRWSDIDLALCLDPAADATAVVEEWTGRMYGEHAAVSHLDVRAGSTLFRVFLLPSTLQVDLSFWEADGFGATGPDFRLLFGSAREPSRLAPPAVGELVGWGWLYALHARSSIARGRLWQAEYMVSGLRDQVVALACRRHGLPAARGRGVDELPAAVREPLAEALVRSLTAAELGRAFAAGAAALAREAELADPELAARLAGPLRELTETAARPRGRNPHA</sequence>
<dbReference type="InterPro" id="IPR043519">
    <property type="entry name" value="NT_sf"/>
</dbReference>